<name>A0A9D4C4P6_DREPO</name>
<keyword evidence="3" id="KW-1185">Reference proteome</keyword>
<dbReference type="AlphaFoldDB" id="A0A9D4C4P6"/>
<reference evidence="2" key="2">
    <citation type="submission" date="2020-11" db="EMBL/GenBank/DDBJ databases">
        <authorList>
            <person name="McCartney M.A."/>
            <person name="Auch B."/>
            <person name="Kono T."/>
            <person name="Mallez S."/>
            <person name="Becker A."/>
            <person name="Gohl D.M."/>
            <person name="Silverstein K.A.T."/>
            <person name="Koren S."/>
            <person name="Bechman K.B."/>
            <person name="Herman A."/>
            <person name="Abrahante J.E."/>
            <person name="Garbe J."/>
        </authorList>
    </citation>
    <scope>NUCLEOTIDE SEQUENCE</scope>
    <source>
        <strain evidence="2">Duluth1</strain>
        <tissue evidence="2">Whole animal</tissue>
    </source>
</reference>
<feature type="region of interest" description="Disordered" evidence="1">
    <location>
        <begin position="241"/>
        <end position="262"/>
    </location>
</feature>
<protein>
    <submittedName>
        <fullName evidence="2">Uncharacterized protein</fullName>
    </submittedName>
</protein>
<dbReference type="Proteomes" id="UP000828390">
    <property type="component" value="Unassembled WGS sequence"/>
</dbReference>
<evidence type="ECO:0000256" key="1">
    <source>
        <dbReference type="SAM" id="MobiDB-lite"/>
    </source>
</evidence>
<gene>
    <name evidence="2" type="ORF">DPMN_059810</name>
</gene>
<sequence>MASRKRKPSFVTPFSQSSQPAVTVRSEADTPVGKSSGKDVPTNEGEPFQMSPLLVGRMQVVTPNMRKKIKRRFACGIFRNGTSLTQESSPGLDVPFVFSQADEPDILLDVHNDLPKGEPSSKHEKLENKLRKSEVQDSNKSEDLQVNENNVHAVLVNDPDYTDRNVYDSSVAFCKIVNQKAGNPTKSTHFQGDKAKVKEVIKTFVKVSGNRKFSPADQATTCVAITERNGPKNKPVLVNKKHVREDKRQESKESKHTSANQWCSRRKKTNVCKKNKFREEEIRYSVLKELMQMHMEINDLQNRRKLLKLPDGYTSINRLLPTQDMKDFPNHAKLFEE</sequence>
<feature type="compositionally biased region" description="Polar residues" evidence="1">
    <location>
        <begin position="12"/>
        <end position="21"/>
    </location>
</feature>
<feature type="compositionally biased region" description="Basic and acidic residues" evidence="1">
    <location>
        <begin position="243"/>
        <end position="256"/>
    </location>
</feature>
<proteinExistence type="predicted"/>
<reference evidence="2" key="1">
    <citation type="journal article" date="2019" name="bioRxiv">
        <title>The Genome of the Zebra Mussel, Dreissena polymorpha: A Resource for Invasive Species Research.</title>
        <authorList>
            <person name="McCartney M.A."/>
            <person name="Auch B."/>
            <person name="Kono T."/>
            <person name="Mallez S."/>
            <person name="Zhang Y."/>
            <person name="Obille A."/>
            <person name="Becker A."/>
            <person name="Abrahante J.E."/>
            <person name="Garbe J."/>
            <person name="Badalamenti J.P."/>
            <person name="Herman A."/>
            <person name="Mangelson H."/>
            <person name="Liachko I."/>
            <person name="Sullivan S."/>
            <person name="Sone E.D."/>
            <person name="Koren S."/>
            <person name="Silverstein K.A.T."/>
            <person name="Beckman K.B."/>
            <person name="Gohl D.M."/>
        </authorList>
    </citation>
    <scope>NUCLEOTIDE SEQUENCE</scope>
    <source>
        <strain evidence="2">Duluth1</strain>
        <tissue evidence="2">Whole animal</tissue>
    </source>
</reference>
<evidence type="ECO:0000313" key="3">
    <source>
        <dbReference type="Proteomes" id="UP000828390"/>
    </source>
</evidence>
<feature type="region of interest" description="Disordered" evidence="1">
    <location>
        <begin position="110"/>
        <end position="141"/>
    </location>
</feature>
<accession>A0A9D4C4P6</accession>
<dbReference type="EMBL" id="JAIWYP010000013">
    <property type="protein sequence ID" value="KAH3717030.1"/>
    <property type="molecule type" value="Genomic_DNA"/>
</dbReference>
<evidence type="ECO:0000313" key="2">
    <source>
        <dbReference type="EMBL" id="KAH3717030.1"/>
    </source>
</evidence>
<comment type="caution">
    <text evidence="2">The sequence shown here is derived from an EMBL/GenBank/DDBJ whole genome shotgun (WGS) entry which is preliminary data.</text>
</comment>
<feature type="region of interest" description="Disordered" evidence="1">
    <location>
        <begin position="1"/>
        <end position="51"/>
    </location>
</feature>
<organism evidence="2 3">
    <name type="scientific">Dreissena polymorpha</name>
    <name type="common">Zebra mussel</name>
    <name type="synonym">Mytilus polymorpha</name>
    <dbReference type="NCBI Taxonomy" id="45954"/>
    <lineage>
        <taxon>Eukaryota</taxon>
        <taxon>Metazoa</taxon>
        <taxon>Spiralia</taxon>
        <taxon>Lophotrochozoa</taxon>
        <taxon>Mollusca</taxon>
        <taxon>Bivalvia</taxon>
        <taxon>Autobranchia</taxon>
        <taxon>Heteroconchia</taxon>
        <taxon>Euheterodonta</taxon>
        <taxon>Imparidentia</taxon>
        <taxon>Neoheterodontei</taxon>
        <taxon>Myida</taxon>
        <taxon>Dreissenoidea</taxon>
        <taxon>Dreissenidae</taxon>
        <taxon>Dreissena</taxon>
    </lineage>
</organism>